<gene>
    <name evidence="6" type="ORF">FHS57_001509</name>
</gene>
<evidence type="ECO:0000313" key="6">
    <source>
        <dbReference type="EMBL" id="MBB3837515.1"/>
    </source>
</evidence>
<keyword evidence="7" id="KW-1185">Reference proteome</keyword>
<proteinExistence type="inferred from homology"/>
<dbReference type="RefSeq" id="WP_183972221.1">
    <property type="nucleotide sequence ID" value="NZ_JACIBY010000002.1"/>
</dbReference>
<dbReference type="GO" id="GO:0051082">
    <property type="term" value="F:unfolded protein binding"/>
    <property type="evidence" value="ECO:0007669"/>
    <property type="project" value="InterPro"/>
</dbReference>
<dbReference type="EMBL" id="JACIBY010000002">
    <property type="protein sequence ID" value="MBB3837515.1"/>
    <property type="molecule type" value="Genomic_DNA"/>
</dbReference>
<dbReference type="InterPro" id="IPR024930">
    <property type="entry name" value="Skp_dom_sf"/>
</dbReference>
<organism evidence="6 7">
    <name type="scientific">Runella defluvii</name>
    <dbReference type="NCBI Taxonomy" id="370973"/>
    <lineage>
        <taxon>Bacteria</taxon>
        <taxon>Pseudomonadati</taxon>
        <taxon>Bacteroidota</taxon>
        <taxon>Cytophagia</taxon>
        <taxon>Cytophagales</taxon>
        <taxon>Spirosomataceae</taxon>
        <taxon>Runella</taxon>
    </lineage>
</organism>
<dbReference type="InterPro" id="IPR005632">
    <property type="entry name" value="Chaperone_Skp"/>
</dbReference>
<feature type="coiled-coil region" evidence="3">
    <location>
        <begin position="44"/>
        <end position="108"/>
    </location>
</feature>
<dbReference type="GO" id="GO:0050821">
    <property type="term" value="P:protein stabilization"/>
    <property type="evidence" value="ECO:0007669"/>
    <property type="project" value="TreeGrafter"/>
</dbReference>
<accession>A0A7W5ZI30</accession>
<comment type="similarity">
    <text evidence="1">Belongs to the Skp family.</text>
</comment>
<comment type="caution">
    <text evidence="6">The sequence shown here is derived from an EMBL/GenBank/DDBJ whole genome shotgun (WGS) entry which is preliminary data.</text>
</comment>
<evidence type="ECO:0000313" key="7">
    <source>
        <dbReference type="Proteomes" id="UP000541352"/>
    </source>
</evidence>
<evidence type="ECO:0000256" key="1">
    <source>
        <dbReference type="ARBA" id="ARBA00009091"/>
    </source>
</evidence>
<feature type="signal peptide" evidence="5">
    <location>
        <begin position="1"/>
        <end position="22"/>
    </location>
</feature>
<dbReference type="Proteomes" id="UP000541352">
    <property type="component" value="Unassembled WGS sequence"/>
</dbReference>
<reference evidence="6 7" key="1">
    <citation type="submission" date="2020-08" db="EMBL/GenBank/DDBJ databases">
        <title>Genomic Encyclopedia of Type Strains, Phase IV (KMG-IV): sequencing the most valuable type-strain genomes for metagenomic binning, comparative biology and taxonomic classification.</title>
        <authorList>
            <person name="Goeker M."/>
        </authorList>
    </citation>
    <scope>NUCLEOTIDE SEQUENCE [LARGE SCALE GENOMIC DNA]</scope>
    <source>
        <strain evidence="6 7">DSM 17976</strain>
    </source>
</reference>
<sequence>MKRTLTVAFLAIIALVSFESKAQQATNKIGWTNVDYVMTLLPDYKKIENELTIQQQQIEKAMQEKSKEFEDKYKAYQQNAAKWSEIIRADKEKELNRLQTDFQDFQRSSQESLQKKQQQLLQPVMVKIQGAIDAVGKENGYTYIFNMDAGANTTPIILFAGSEELNVSNLILKKLGVDPAEVEKQQKAAAEAAVQQLQQKTGGATTPATQPATKPATQTPANPAKKN</sequence>
<evidence type="ECO:0000256" key="4">
    <source>
        <dbReference type="SAM" id="MobiDB-lite"/>
    </source>
</evidence>
<keyword evidence="2 5" id="KW-0732">Signal</keyword>
<evidence type="ECO:0000256" key="3">
    <source>
        <dbReference type="SAM" id="Coils"/>
    </source>
</evidence>
<dbReference type="PANTHER" id="PTHR35089">
    <property type="entry name" value="CHAPERONE PROTEIN SKP"/>
    <property type="match status" value="1"/>
</dbReference>
<dbReference type="SMART" id="SM00935">
    <property type="entry name" value="OmpH"/>
    <property type="match status" value="1"/>
</dbReference>
<dbReference type="SUPFAM" id="SSF111384">
    <property type="entry name" value="OmpH-like"/>
    <property type="match status" value="1"/>
</dbReference>
<name>A0A7W5ZI30_9BACT</name>
<dbReference type="GO" id="GO:0005829">
    <property type="term" value="C:cytosol"/>
    <property type="evidence" value="ECO:0007669"/>
    <property type="project" value="TreeGrafter"/>
</dbReference>
<dbReference type="Pfam" id="PF03938">
    <property type="entry name" value="OmpH"/>
    <property type="match status" value="1"/>
</dbReference>
<dbReference type="Gene3D" id="3.30.910.20">
    <property type="entry name" value="Skp domain"/>
    <property type="match status" value="1"/>
</dbReference>
<protein>
    <submittedName>
        <fullName evidence="6">Outer membrane protein</fullName>
    </submittedName>
</protein>
<dbReference type="PANTHER" id="PTHR35089:SF1">
    <property type="entry name" value="CHAPERONE PROTEIN SKP"/>
    <property type="match status" value="1"/>
</dbReference>
<feature type="region of interest" description="Disordered" evidence="4">
    <location>
        <begin position="193"/>
        <end position="227"/>
    </location>
</feature>
<evidence type="ECO:0000256" key="5">
    <source>
        <dbReference type="SAM" id="SignalP"/>
    </source>
</evidence>
<feature type="chain" id="PRO_5031411781" evidence="5">
    <location>
        <begin position="23"/>
        <end position="227"/>
    </location>
</feature>
<evidence type="ECO:0000256" key="2">
    <source>
        <dbReference type="ARBA" id="ARBA00022729"/>
    </source>
</evidence>
<dbReference type="AlphaFoldDB" id="A0A7W5ZI30"/>
<keyword evidence="3" id="KW-0175">Coiled coil</keyword>